<gene>
    <name evidence="1" type="ORF">Tco_1070086</name>
</gene>
<evidence type="ECO:0000313" key="2">
    <source>
        <dbReference type="Proteomes" id="UP001151760"/>
    </source>
</evidence>
<organism evidence="1 2">
    <name type="scientific">Tanacetum coccineum</name>
    <dbReference type="NCBI Taxonomy" id="301880"/>
    <lineage>
        <taxon>Eukaryota</taxon>
        <taxon>Viridiplantae</taxon>
        <taxon>Streptophyta</taxon>
        <taxon>Embryophyta</taxon>
        <taxon>Tracheophyta</taxon>
        <taxon>Spermatophyta</taxon>
        <taxon>Magnoliopsida</taxon>
        <taxon>eudicotyledons</taxon>
        <taxon>Gunneridae</taxon>
        <taxon>Pentapetalae</taxon>
        <taxon>asterids</taxon>
        <taxon>campanulids</taxon>
        <taxon>Asterales</taxon>
        <taxon>Asteraceae</taxon>
        <taxon>Asteroideae</taxon>
        <taxon>Anthemideae</taxon>
        <taxon>Anthemidinae</taxon>
        <taxon>Tanacetum</taxon>
    </lineage>
</organism>
<reference evidence="1" key="1">
    <citation type="journal article" date="2022" name="Int. J. Mol. Sci.">
        <title>Draft Genome of Tanacetum Coccineum: Genomic Comparison of Closely Related Tanacetum-Family Plants.</title>
        <authorList>
            <person name="Yamashiro T."/>
            <person name="Shiraishi A."/>
            <person name="Nakayama K."/>
            <person name="Satake H."/>
        </authorList>
    </citation>
    <scope>NUCLEOTIDE SEQUENCE</scope>
</reference>
<comment type="caution">
    <text evidence="1">The sequence shown here is derived from an EMBL/GenBank/DDBJ whole genome shotgun (WGS) entry which is preliminary data.</text>
</comment>
<evidence type="ECO:0000313" key="1">
    <source>
        <dbReference type="EMBL" id="GJT88369.1"/>
    </source>
</evidence>
<name>A0ABQ5HLI7_9ASTR</name>
<proteinExistence type="predicted"/>
<dbReference type="Proteomes" id="UP001151760">
    <property type="component" value="Unassembled WGS sequence"/>
</dbReference>
<keyword evidence="2" id="KW-1185">Reference proteome</keyword>
<sequence>MGGDEIEVSDDESSDLEEYWSDKEETVKIFKIETDIFDYKTPLSLAFNEFNYLLKVDLDLLTKDIMGFKTYKITKTIGSTNKTRMYYGYMTNHGSIMEYGRNRNQSNILASLSTIKLDVRNGQPVVGEMMVIVMEEIYLVLTVLETRSITKTLNDTRL</sequence>
<reference evidence="1" key="2">
    <citation type="submission" date="2022-01" db="EMBL/GenBank/DDBJ databases">
        <authorList>
            <person name="Yamashiro T."/>
            <person name="Shiraishi A."/>
            <person name="Satake H."/>
            <person name="Nakayama K."/>
        </authorList>
    </citation>
    <scope>NUCLEOTIDE SEQUENCE</scope>
</reference>
<dbReference type="EMBL" id="BQNB010019724">
    <property type="protein sequence ID" value="GJT88369.1"/>
    <property type="molecule type" value="Genomic_DNA"/>
</dbReference>
<accession>A0ABQ5HLI7</accession>
<protein>
    <submittedName>
        <fullName evidence="1">Uncharacterized protein</fullName>
    </submittedName>
</protein>